<dbReference type="Proteomes" id="UP001177021">
    <property type="component" value="Unassembled WGS sequence"/>
</dbReference>
<proteinExistence type="predicted"/>
<organism evidence="1 2">
    <name type="scientific">Trifolium pratense</name>
    <name type="common">Red clover</name>
    <dbReference type="NCBI Taxonomy" id="57577"/>
    <lineage>
        <taxon>Eukaryota</taxon>
        <taxon>Viridiplantae</taxon>
        <taxon>Streptophyta</taxon>
        <taxon>Embryophyta</taxon>
        <taxon>Tracheophyta</taxon>
        <taxon>Spermatophyta</taxon>
        <taxon>Magnoliopsida</taxon>
        <taxon>eudicotyledons</taxon>
        <taxon>Gunneridae</taxon>
        <taxon>Pentapetalae</taxon>
        <taxon>rosids</taxon>
        <taxon>fabids</taxon>
        <taxon>Fabales</taxon>
        <taxon>Fabaceae</taxon>
        <taxon>Papilionoideae</taxon>
        <taxon>50 kb inversion clade</taxon>
        <taxon>NPAAA clade</taxon>
        <taxon>Hologalegina</taxon>
        <taxon>IRL clade</taxon>
        <taxon>Trifolieae</taxon>
        <taxon>Trifolium</taxon>
    </lineage>
</organism>
<sequence length="401" mass="46497">MEKNKPLYLPSELVIQILVRLPVKSLICFKCVCKSWFSLISDPNFANSHFQLTATHTHRILSISPFSLKTQSIDFESSLNHKSTSRNLNWLRRSSYLKIKGSCRGFLLLTASSKLYLWNPSTGFHRQIPVSPFYSDTLLFNFNLLYGFGYEQSRDDYLLVSLSYDVNHASSQLEFFSLRDNTWKDIEGTGYPHYLDPKPVSLINGAIHWLAFRFDLMVHVIVVFDLMERKLLEIPTPDGFGHYDHYHKYIGLWVFGDFLSLWTKNDHIVEIWVMREYKVHSSWTKTLVFPTNAIPYFSPIYSTKNGDIIGTNGNTGLVKYNGKGQLLRQCSYHDDLGEPQVVMYTESLLSLPHFPATLNKFKKTTQTRRLRSKKKCKDTITSGIKKKKETMRSKWKRGAES</sequence>
<accession>A0ACB0J293</accession>
<comment type="caution">
    <text evidence="1">The sequence shown here is derived from an EMBL/GenBank/DDBJ whole genome shotgun (WGS) entry which is preliminary data.</text>
</comment>
<evidence type="ECO:0000313" key="1">
    <source>
        <dbReference type="EMBL" id="CAJ2639044.1"/>
    </source>
</evidence>
<keyword evidence="2" id="KW-1185">Reference proteome</keyword>
<dbReference type="EMBL" id="CASHSV030000024">
    <property type="protein sequence ID" value="CAJ2639044.1"/>
    <property type="molecule type" value="Genomic_DNA"/>
</dbReference>
<evidence type="ECO:0000313" key="2">
    <source>
        <dbReference type="Proteomes" id="UP001177021"/>
    </source>
</evidence>
<reference evidence="1" key="1">
    <citation type="submission" date="2023-10" db="EMBL/GenBank/DDBJ databases">
        <authorList>
            <person name="Rodriguez Cubillos JULIANA M."/>
            <person name="De Vega J."/>
        </authorList>
    </citation>
    <scope>NUCLEOTIDE SEQUENCE</scope>
</reference>
<gene>
    <name evidence="1" type="ORF">MILVUS5_LOCUS9138</name>
</gene>
<name>A0ACB0J293_TRIPR</name>
<protein>
    <submittedName>
        <fullName evidence="1">Uncharacterized protein</fullName>
    </submittedName>
</protein>